<proteinExistence type="predicted"/>
<dbReference type="EMBL" id="CAFBPX010000116">
    <property type="protein sequence ID" value="CAB5034834.1"/>
    <property type="molecule type" value="Genomic_DNA"/>
</dbReference>
<gene>
    <name evidence="2" type="ORF">UFOPK3522_00762</name>
    <name evidence="3" type="ORF">UFOPK4175_00723</name>
</gene>
<reference evidence="2" key="1">
    <citation type="submission" date="2020-05" db="EMBL/GenBank/DDBJ databases">
        <authorList>
            <person name="Chiriac C."/>
            <person name="Salcher M."/>
            <person name="Ghai R."/>
            <person name="Kavagutti S V."/>
        </authorList>
    </citation>
    <scope>NUCLEOTIDE SEQUENCE</scope>
</reference>
<dbReference type="PANTHER" id="PTHR39339">
    <property type="entry name" value="SLR1444 PROTEIN"/>
    <property type="match status" value="1"/>
</dbReference>
<evidence type="ECO:0000313" key="3">
    <source>
        <dbReference type="EMBL" id="CAB5034834.1"/>
    </source>
</evidence>
<dbReference type="PANTHER" id="PTHR39339:SF1">
    <property type="entry name" value="CHAD DOMAIN-CONTAINING PROTEIN"/>
    <property type="match status" value="1"/>
</dbReference>
<sequence>MKARKVKHLDPDGTLADNAQRVVSVRLDELFDFVPAVLDPKSVKKLHAMRIAAKRLRYVLEVAAANCFGPYALTATKRVRELQDLLGEIHDCDIQLPRVQRIRVELSDEAVAELRTRAAGAADLDPALASGLPHSEDWAGLAALEHYLTVRRGLLYDQFTTVWRDIERSAMRARLEYAIAERPSIGGEQAESSVTIR</sequence>
<dbReference type="EMBL" id="CAESAO010000052">
    <property type="protein sequence ID" value="CAB4342812.1"/>
    <property type="molecule type" value="Genomic_DNA"/>
</dbReference>
<dbReference type="Gene3D" id="1.40.20.10">
    <property type="entry name" value="CHAD domain"/>
    <property type="match status" value="1"/>
</dbReference>
<dbReference type="AlphaFoldDB" id="A0A6J5ZNM2"/>
<dbReference type="Pfam" id="PF05235">
    <property type="entry name" value="CHAD"/>
    <property type="match status" value="1"/>
</dbReference>
<dbReference type="InterPro" id="IPR038186">
    <property type="entry name" value="CHAD_dom_sf"/>
</dbReference>
<evidence type="ECO:0000313" key="2">
    <source>
        <dbReference type="EMBL" id="CAB4342812.1"/>
    </source>
</evidence>
<accession>A0A6J5ZNM2</accession>
<feature type="domain" description="CHAD" evidence="1">
    <location>
        <begin position="15"/>
        <end position="96"/>
    </location>
</feature>
<organism evidence="2">
    <name type="scientific">freshwater metagenome</name>
    <dbReference type="NCBI Taxonomy" id="449393"/>
    <lineage>
        <taxon>unclassified sequences</taxon>
        <taxon>metagenomes</taxon>
        <taxon>ecological metagenomes</taxon>
    </lineage>
</organism>
<evidence type="ECO:0000259" key="1">
    <source>
        <dbReference type="Pfam" id="PF05235"/>
    </source>
</evidence>
<name>A0A6J5ZNM2_9ZZZZ</name>
<dbReference type="InterPro" id="IPR007899">
    <property type="entry name" value="CHAD_dom"/>
</dbReference>
<protein>
    <submittedName>
        <fullName evidence="2">Unannotated protein</fullName>
    </submittedName>
</protein>